<gene>
    <name evidence="3" type="ORF">FE810_06770</name>
</gene>
<keyword evidence="1" id="KW-0378">Hydrolase</keyword>
<proteinExistence type="predicted"/>
<dbReference type="EMBL" id="VCBC01000005">
    <property type="protein sequence ID" value="TLU66387.1"/>
    <property type="molecule type" value="Genomic_DNA"/>
</dbReference>
<keyword evidence="4" id="KW-1185">Reference proteome</keyword>
<dbReference type="InterPro" id="IPR051262">
    <property type="entry name" value="SMP-30/CGR1_Lactonase"/>
</dbReference>
<sequence length="354" mass="39829">MVTMSHKCLDFVTWKALVFASLWVTSMMSFCAQVNAVERTGIYSIYDQAALQLLDISQNYAVVADGFEWAEGPLWFADEEFLLFSDIPANKIYRYDEKRGLTEFLTDSGFSNGLCRNGKGQLLMMQSRTRQVALLNQSPQAHSIDTKPDLNVLMRDYQGKRLNSPNDCAVHANGTLFFTDPPYGLAGQLNDPLKELSFQGIFRVTDNVTGDQNEITLVDDSLTFPNGIALSPDHKWLYVAVSDQHQPAWYRYRLSEQGDILAKELFYTPEQSTNEVGAPDGLKVHSNGWVFATGPGGIWIFNQNQQLLARIHLPGFTANLAFADNETLLYLTSDNELRKLRLQTNTTQSLIFSP</sequence>
<reference evidence="3 4" key="1">
    <citation type="submission" date="2019-05" db="EMBL/GenBank/DDBJ databases">
        <title>Genome sequences of Thalassotalea litorea 1K03283.</title>
        <authorList>
            <person name="Zhang D."/>
        </authorList>
    </citation>
    <scope>NUCLEOTIDE SEQUENCE [LARGE SCALE GENOMIC DNA]</scope>
    <source>
        <strain evidence="3 4">MCCC 1K03283</strain>
    </source>
</reference>
<dbReference type="Proteomes" id="UP000307790">
    <property type="component" value="Unassembled WGS sequence"/>
</dbReference>
<dbReference type="Gene3D" id="2.120.10.30">
    <property type="entry name" value="TolB, C-terminal domain"/>
    <property type="match status" value="1"/>
</dbReference>
<evidence type="ECO:0000256" key="1">
    <source>
        <dbReference type="ARBA" id="ARBA00022801"/>
    </source>
</evidence>
<evidence type="ECO:0000313" key="4">
    <source>
        <dbReference type="Proteomes" id="UP000307790"/>
    </source>
</evidence>
<organism evidence="3 4">
    <name type="scientific">Thalassotalea litorea</name>
    <dbReference type="NCBI Taxonomy" id="2020715"/>
    <lineage>
        <taxon>Bacteria</taxon>
        <taxon>Pseudomonadati</taxon>
        <taxon>Pseudomonadota</taxon>
        <taxon>Gammaproteobacteria</taxon>
        <taxon>Alteromonadales</taxon>
        <taxon>Colwelliaceae</taxon>
        <taxon>Thalassotalea</taxon>
    </lineage>
</organism>
<protein>
    <submittedName>
        <fullName evidence="3">SMP-30/gluconolactonase/LRE family protein</fullName>
    </submittedName>
</protein>
<feature type="domain" description="SMP-30/Gluconolactonase/LRE-like region" evidence="2">
    <location>
        <begin position="69"/>
        <end position="333"/>
    </location>
</feature>
<evidence type="ECO:0000259" key="2">
    <source>
        <dbReference type="Pfam" id="PF08450"/>
    </source>
</evidence>
<accession>A0A5R9IQR0</accession>
<dbReference type="OrthoDB" id="241638at2"/>
<evidence type="ECO:0000313" key="3">
    <source>
        <dbReference type="EMBL" id="TLU66387.1"/>
    </source>
</evidence>
<dbReference type="Pfam" id="PF08450">
    <property type="entry name" value="SGL"/>
    <property type="match status" value="1"/>
</dbReference>
<dbReference type="PANTHER" id="PTHR47572:SF4">
    <property type="entry name" value="LACTONASE DRP35"/>
    <property type="match status" value="1"/>
</dbReference>
<dbReference type="InterPro" id="IPR011042">
    <property type="entry name" value="6-blade_b-propeller_TolB-like"/>
</dbReference>
<dbReference type="AlphaFoldDB" id="A0A5R9IQR0"/>
<dbReference type="SUPFAM" id="SSF63829">
    <property type="entry name" value="Calcium-dependent phosphotriesterase"/>
    <property type="match status" value="1"/>
</dbReference>
<dbReference type="GO" id="GO:0016787">
    <property type="term" value="F:hydrolase activity"/>
    <property type="evidence" value="ECO:0007669"/>
    <property type="project" value="UniProtKB-KW"/>
</dbReference>
<comment type="caution">
    <text evidence="3">The sequence shown here is derived from an EMBL/GenBank/DDBJ whole genome shotgun (WGS) entry which is preliminary data.</text>
</comment>
<dbReference type="PANTHER" id="PTHR47572">
    <property type="entry name" value="LIPOPROTEIN-RELATED"/>
    <property type="match status" value="1"/>
</dbReference>
<dbReference type="InterPro" id="IPR013658">
    <property type="entry name" value="SGL"/>
</dbReference>
<name>A0A5R9IQR0_9GAMM</name>